<dbReference type="AlphaFoldDB" id="A0A9W3CVX9"/>
<sequence>MEKPQDPRLQFCGSYNSAMFKILSILKLCGEDITEEDMLEKTFSTFHTSNVLLQQQYRAKEFKTYASLISCLLLAEQNNELLMINSEMRPPGATPLPEAEKDANHVQSHSHRRGRFNGQGRGQYNSGRGRGSQSGRDQNQRRSFRRGHARGCGSSFIPQHSNNSTKSVCHRCGMSNHWAKTCRTPKHLVELYQESMKGKNPEAHMVIHDNENDFDHEKDDLMGYETSDVLKD</sequence>
<evidence type="ECO:0000256" key="1">
    <source>
        <dbReference type="SAM" id="MobiDB-lite"/>
    </source>
</evidence>
<organism evidence="2 3">
    <name type="scientific">Raphanus sativus</name>
    <name type="common">Radish</name>
    <name type="synonym">Raphanus raphanistrum var. sativus</name>
    <dbReference type="NCBI Taxonomy" id="3726"/>
    <lineage>
        <taxon>Eukaryota</taxon>
        <taxon>Viridiplantae</taxon>
        <taxon>Streptophyta</taxon>
        <taxon>Embryophyta</taxon>
        <taxon>Tracheophyta</taxon>
        <taxon>Spermatophyta</taxon>
        <taxon>Magnoliopsida</taxon>
        <taxon>eudicotyledons</taxon>
        <taxon>Gunneridae</taxon>
        <taxon>Pentapetalae</taxon>
        <taxon>rosids</taxon>
        <taxon>malvids</taxon>
        <taxon>Brassicales</taxon>
        <taxon>Brassicaceae</taxon>
        <taxon>Brassiceae</taxon>
        <taxon>Raphanus</taxon>
    </lineage>
</organism>
<dbReference type="GeneID" id="130505191"/>
<feature type="region of interest" description="Disordered" evidence="1">
    <location>
        <begin position="87"/>
        <end position="167"/>
    </location>
</feature>
<keyword evidence="2" id="KW-1185">Reference proteome</keyword>
<feature type="compositionally biased region" description="Polar residues" evidence="1">
    <location>
        <begin position="156"/>
        <end position="167"/>
    </location>
</feature>
<evidence type="ECO:0000313" key="3">
    <source>
        <dbReference type="RefSeq" id="XP_056855767.1"/>
    </source>
</evidence>
<dbReference type="PANTHER" id="PTHR33325:SF11">
    <property type="entry name" value="COLD SHOCK DOMAIN-CONTAINING PROTEIN 4-LIKE"/>
    <property type="match status" value="1"/>
</dbReference>
<protein>
    <submittedName>
        <fullName evidence="3">Uncharacterized protein LOC130505191</fullName>
    </submittedName>
</protein>
<proteinExistence type="predicted"/>
<dbReference type="PANTHER" id="PTHR33325">
    <property type="entry name" value="ZINC FINGER, CCHC-TYPE-RELATED"/>
    <property type="match status" value="1"/>
</dbReference>
<reference evidence="3" key="1">
    <citation type="submission" date="2025-08" db="UniProtKB">
        <authorList>
            <consortium name="RefSeq"/>
        </authorList>
    </citation>
    <scope>IDENTIFICATION</scope>
    <source>
        <tissue evidence="3">Leaf</tissue>
    </source>
</reference>
<dbReference type="KEGG" id="rsz:130505191"/>
<dbReference type="Proteomes" id="UP000504610">
    <property type="component" value="Unplaced"/>
</dbReference>
<accession>A0A9W3CVX9</accession>
<name>A0A9W3CVX9_RAPSA</name>
<feature type="compositionally biased region" description="Low complexity" evidence="1">
    <location>
        <begin position="116"/>
        <end position="137"/>
    </location>
</feature>
<dbReference type="RefSeq" id="XP_056855767.1">
    <property type="nucleotide sequence ID" value="XM_056999787.1"/>
</dbReference>
<evidence type="ECO:0000313" key="2">
    <source>
        <dbReference type="Proteomes" id="UP000504610"/>
    </source>
</evidence>
<gene>
    <name evidence="3" type="primary">LOC130505191</name>
</gene>
<dbReference type="OrthoDB" id="1111763at2759"/>